<evidence type="ECO:0000313" key="8">
    <source>
        <dbReference type="EMBL" id="SFZ99009.1"/>
    </source>
</evidence>
<keyword evidence="4" id="KW-0520">NAD</keyword>
<reference evidence="8" key="1">
    <citation type="submission" date="2016-10" db="EMBL/GenBank/DDBJ databases">
        <authorList>
            <person name="de Groot N.N."/>
        </authorList>
    </citation>
    <scope>NUCLEOTIDE SEQUENCE</scope>
</reference>
<organism evidence="8">
    <name type="scientific">hydrothermal vent metagenome</name>
    <dbReference type="NCBI Taxonomy" id="652676"/>
    <lineage>
        <taxon>unclassified sequences</taxon>
        <taxon>metagenomes</taxon>
        <taxon>ecological metagenomes</taxon>
    </lineage>
</organism>
<dbReference type="GO" id="GO:0043115">
    <property type="term" value="F:precorrin-2 dehydrogenase activity"/>
    <property type="evidence" value="ECO:0007669"/>
    <property type="project" value="UniProtKB-EC"/>
</dbReference>
<dbReference type="InterPro" id="IPR036291">
    <property type="entry name" value="NAD(P)-bd_dom_sf"/>
</dbReference>
<dbReference type="PANTHER" id="PTHR35330">
    <property type="entry name" value="SIROHEME BIOSYNTHESIS PROTEIN MET8"/>
    <property type="match status" value="1"/>
</dbReference>
<dbReference type="EC" id="1.3.1.76" evidence="2"/>
<dbReference type="Gene3D" id="1.10.8.610">
    <property type="entry name" value="SirC, precorrin-2 dehydrogenase, C-terminal helical domain-like"/>
    <property type="match status" value="1"/>
</dbReference>
<feature type="domain" description="Siroheme synthase central" evidence="7">
    <location>
        <begin position="120"/>
        <end position="145"/>
    </location>
</feature>
<dbReference type="GO" id="GO:0019354">
    <property type="term" value="P:siroheme biosynthetic process"/>
    <property type="evidence" value="ECO:0007669"/>
    <property type="project" value="UniProtKB-UniPathway"/>
</dbReference>
<name>A0A1W1EG35_9ZZZZ</name>
<dbReference type="AlphaFoldDB" id="A0A1W1EG35"/>
<evidence type="ECO:0000256" key="5">
    <source>
        <dbReference type="ARBA" id="ARBA00023244"/>
    </source>
</evidence>
<keyword evidence="5" id="KW-0627">Porphyrin biosynthesis</keyword>
<dbReference type="SUPFAM" id="SSF75615">
    <property type="entry name" value="Siroheme synthase middle domains-like"/>
    <property type="match status" value="1"/>
</dbReference>
<dbReference type="PANTHER" id="PTHR35330:SF1">
    <property type="entry name" value="SIROHEME BIOSYNTHESIS PROTEIN MET8"/>
    <property type="match status" value="1"/>
</dbReference>
<proteinExistence type="predicted"/>
<evidence type="ECO:0000259" key="7">
    <source>
        <dbReference type="Pfam" id="PF14824"/>
    </source>
</evidence>
<dbReference type="UniPathway" id="UPA00262">
    <property type="reaction ID" value="UER00222"/>
</dbReference>
<dbReference type="Gene3D" id="3.40.50.720">
    <property type="entry name" value="NAD(P)-binding Rossmann-like Domain"/>
    <property type="match status" value="1"/>
</dbReference>
<dbReference type="InterPro" id="IPR028161">
    <property type="entry name" value="Met8-like"/>
</dbReference>
<comment type="catalytic activity">
    <reaction evidence="6">
        <text>precorrin-2 + NAD(+) = sirohydrochlorin + NADH + 2 H(+)</text>
        <dbReference type="Rhea" id="RHEA:15613"/>
        <dbReference type="ChEBI" id="CHEBI:15378"/>
        <dbReference type="ChEBI" id="CHEBI:57540"/>
        <dbReference type="ChEBI" id="CHEBI:57945"/>
        <dbReference type="ChEBI" id="CHEBI:58351"/>
        <dbReference type="ChEBI" id="CHEBI:58827"/>
        <dbReference type="EC" id="1.3.1.76"/>
    </reaction>
</comment>
<accession>A0A1W1EG35</accession>
<dbReference type="InterPro" id="IPR028281">
    <property type="entry name" value="Sirohaem_synthase_central"/>
</dbReference>
<keyword evidence="3 8" id="KW-0560">Oxidoreductase</keyword>
<dbReference type="Pfam" id="PF14824">
    <property type="entry name" value="Sirohm_synth_M"/>
    <property type="match status" value="1"/>
</dbReference>
<sequence>MSFFPMYMDMTNLKVLLVGGGYIATEKLEKLVDFTTQITVITLSIEDEAQAIIDKYNLSLDKRAYAKGDIKGYDIVIVATDTPVLHKEIYEESRGSRILVNSVDNTDYCDFIFPSYVQKGDLTIAFSTGGASPAFAKQIRQHFEKIIPDTVGDFLQKMKKLRTTMPKGKERMKYFDDTVKQYFKENFKQ</sequence>
<comment type="pathway">
    <text evidence="1">Porphyrin-containing compound metabolism; siroheme biosynthesis; sirohydrochlorin from precorrin-2: step 1/1.</text>
</comment>
<dbReference type="NCBIfam" id="TIGR01470">
    <property type="entry name" value="cysG_Nterm"/>
    <property type="match status" value="1"/>
</dbReference>
<evidence type="ECO:0000256" key="4">
    <source>
        <dbReference type="ARBA" id="ARBA00023027"/>
    </source>
</evidence>
<evidence type="ECO:0000256" key="2">
    <source>
        <dbReference type="ARBA" id="ARBA00012400"/>
    </source>
</evidence>
<keyword evidence="8" id="KW-0456">Lyase</keyword>
<evidence type="ECO:0000256" key="3">
    <source>
        <dbReference type="ARBA" id="ARBA00023002"/>
    </source>
</evidence>
<dbReference type="Pfam" id="PF13241">
    <property type="entry name" value="NAD_binding_7"/>
    <property type="match status" value="1"/>
</dbReference>
<dbReference type="EMBL" id="FPKX01000074">
    <property type="protein sequence ID" value="SFZ99009.1"/>
    <property type="molecule type" value="Genomic_DNA"/>
</dbReference>
<dbReference type="InterPro" id="IPR042518">
    <property type="entry name" value="SirC_C"/>
</dbReference>
<evidence type="ECO:0000256" key="1">
    <source>
        <dbReference type="ARBA" id="ARBA00005010"/>
    </source>
</evidence>
<dbReference type="GO" id="GO:0004325">
    <property type="term" value="F:ferrochelatase activity"/>
    <property type="evidence" value="ECO:0007669"/>
    <property type="project" value="InterPro"/>
</dbReference>
<gene>
    <name evidence="8" type="ORF">MNB_SV-5-923</name>
</gene>
<dbReference type="InterPro" id="IPR006367">
    <property type="entry name" value="Sirohaem_synthase_N"/>
</dbReference>
<dbReference type="SUPFAM" id="SSF51735">
    <property type="entry name" value="NAD(P)-binding Rossmann-fold domains"/>
    <property type="match status" value="1"/>
</dbReference>
<evidence type="ECO:0000256" key="6">
    <source>
        <dbReference type="ARBA" id="ARBA00047561"/>
    </source>
</evidence>
<protein>
    <recommendedName>
        <fullName evidence="2">precorrin-2 dehydrogenase</fullName>
        <ecNumber evidence="2">1.3.1.76</ecNumber>
    </recommendedName>
</protein>